<comment type="caution">
    <text evidence="2">The sequence shown here is derived from an EMBL/GenBank/DDBJ whole genome shotgun (WGS) entry which is preliminary data.</text>
</comment>
<gene>
    <name evidence="2" type="ORF">S03H2_49125</name>
</gene>
<dbReference type="InterPro" id="IPR028985">
    <property type="entry name" value="Bacillus_phage_prot-like"/>
</dbReference>
<dbReference type="AlphaFoldDB" id="X1HIF6"/>
<dbReference type="InterPro" id="IPR041270">
    <property type="entry name" value="Phage_ABA_S"/>
</dbReference>
<dbReference type="EMBL" id="BARU01031021">
    <property type="protein sequence ID" value="GAH69921.1"/>
    <property type="molecule type" value="Genomic_DNA"/>
</dbReference>
<evidence type="ECO:0000259" key="1">
    <source>
        <dbReference type="Pfam" id="PF18066"/>
    </source>
</evidence>
<name>X1HIF6_9ZZZZ</name>
<protein>
    <recommendedName>
        <fullName evidence="1">Phage ABA sandwich domain-containing protein</fullName>
    </recommendedName>
</protein>
<feature type="domain" description="Phage ABA sandwich" evidence="1">
    <location>
        <begin position="15"/>
        <end position="109"/>
    </location>
</feature>
<proteinExistence type="predicted"/>
<dbReference type="Gene3D" id="3.30.2120.10">
    <property type="entry name" value="Bacillus phage protein-like"/>
    <property type="match status" value="1"/>
</dbReference>
<organism evidence="2">
    <name type="scientific">marine sediment metagenome</name>
    <dbReference type="NCBI Taxonomy" id="412755"/>
    <lineage>
        <taxon>unclassified sequences</taxon>
        <taxon>metagenomes</taxon>
        <taxon>ecological metagenomes</taxon>
    </lineage>
</organism>
<accession>X1HIF6</accession>
<sequence length="116" mass="13340">MDKQSKEMQELDAWLGENPMAWHTDTSKSFYFDSRHRQVMSVVSWHPTTSIVQAFAVVDKLYQDRDFLSSLFCVFDAGALVWRASFFKKFTGGYQITAKTRELAICQAAKKAMEAK</sequence>
<evidence type="ECO:0000313" key="2">
    <source>
        <dbReference type="EMBL" id="GAH69921.1"/>
    </source>
</evidence>
<reference evidence="2" key="1">
    <citation type="journal article" date="2014" name="Front. Microbiol.">
        <title>High frequency of phylogenetically diverse reductive dehalogenase-homologous genes in deep subseafloor sedimentary metagenomes.</title>
        <authorList>
            <person name="Kawai M."/>
            <person name="Futagami T."/>
            <person name="Toyoda A."/>
            <person name="Takaki Y."/>
            <person name="Nishi S."/>
            <person name="Hori S."/>
            <person name="Arai W."/>
            <person name="Tsubouchi T."/>
            <person name="Morono Y."/>
            <person name="Uchiyama I."/>
            <person name="Ito T."/>
            <person name="Fujiyama A."/>
            <person name="Inagaki F."/>
            <person name="Takami H."/>
        </authorList>
    </citation>
    <scope>NUCLEOTIDE SEQUENCE</scope>
    <source>
        <strain evidence="2">Expedition CK06-06</strain>
    </source>
</reference>
<dbReference type="Pfam" id="PF18066">
    <property type="entry name" value="Phage_ABA_S"/>
    <property type="match status" value="1"/>
</dbReference>